<dbReference type="Proteomes" id="UP000218387">
    <property type="component" value="Chromosome"/>
</dbReference>
<dbReference type="RefSeq" id="WP_058693663.1">
    <property type="nucleotide sequence ID" value="NZ_CP029487.1"/>
</dbReference>
<dbReference type="Pfam" id="PF03883">
    <property type="entry name" value="H2O2_YaaD"/>
    <property type="match status" value="1"/>
</dbReference>
<sequence length="253" mass="28559">MKMILSPAKNLRTFELPGAVTSLPVFETKTAELADVLKAMTEDDFKAAMRLSDQLAALNRERCAAFRFDTDGTPALLAYDGQQYKALAAETFTPGDWQYANAHLRILDALYGVLKPLDSVYPYRLEMKNKILKEQSLYAFWGDLLYREITKDGDLPVVNLASGEYGKAVEKHLKSPREMITCTFKVMKNGEPKTHSTQSKQARGLMAGWMIRNRAAEPETLRAFDEDGYQLDEALSSDRELVFVKNIPTEVNF</sequence>
<dbReference type="NCBIfam" id="NF002543">
    <property type="entry name" value="PRK02101.1-4"/>
    <property type="match status" value="1"/>
</dbReference>
<dbReference type="EMBL" id="CP029487">
    <property type="protein sequence ID" value="QCT71398.1"/>
    <property type="molecule type" value="Genomic_DNA"/>
</dbReference>
<dbReference type="PANTHER" id="PTHR30283">
    <property type="entry name" value="PEROXIDE STRESS RESPONSE PROTEIN YAAA"/>
    <property type="match status" value="1"/>
</dbReference>
<dbReference type="HAMAP" id="MF_00652">
    <property type="entry name" value="UPF0246"/>
    <property type="match status" value="1"/>
</dbReference>
<dbReference type="AlphaFoldDB" id="A0A4P9C7A5"/>
<dbReference type="InterPro" id="IPR005583">
    <property type="entry name" value="YaaA"/>
</dbReference>
<comment type="similarity">
    <text evidence="1">Belongs to the UPF0246 family.</text>
</comment>
<dbReference type="PANTHER" id="PTHR30283:SF4">
    <property type="entry name" value="PEROXIDE STRESS RESISTANCE PROTEIN YAAA"/>
    <property type="match status" value="1"/>
</dbReference>
<organism evidence="2 3">
    <name type="scientific">Eubacterium maltosivorans</name>
    <dbReference type="NCBI Taxonomy" id="2041044"/>
    <lineage>
        <taxon>Bacteria</taxon>
        <taxon>Bacillati</taxon>
        <taxon>Bacillota</taxon>
        <taxon>Clostridia</taxon>
        <taxon>Eubacteriales</taxon>
        <taxon>Eubacteriaceae</taxon>
        <taxon>Eubacterium</taxon>
    </lineage>
</organism>
<dbReference type="GO" id="GO:0033194">
    <property type="term" value="P:response to hydroperoxide"/>
    <property type="evidence" value="ECO:0007669"/>
    <property type="project" value="TreeGrafter"/>
</dbReference>
<evidence type="ECO:0000256" key="1">
    <source>
        <dbReference type="HAMAP-Rule" id="MF_00652"/>
    </source>
</evidence>
<name>A0A4P9C7A5_EUBML</name>
<reference evidence="2 3" key="1">
    <citation type="submission" date="2018-05" db="EMBL/GenBank/DDBJ databases">
        <title>Genome comparison of Eubacterium sp.</title>
        <authorList>
            <person name="Feng Y."/>
            <person name="Sanchez-Andrea I."/>
            <person name="Stams A.J.M."/>
            <person name="De Vos W.M."/>
        </authorList>
    </citation>
    <scope>NUCLEOTIDE SEQUENCE [LARGE SCALE GENOMIC DNA]</scope>
    <source>
        <strain evidence="2 3">YI</strain>
    </source>
</reference>
<protein>
    <recommendedName>
        <fullName evidence="1">UPF0246 protein CPZ25_008660</fullName>
    </recommendedName>
</protein>
<keyword evidence="3" id="KW-1185">Reference proteome</keyword>
<proteinExistence type="inferred from homology"/>
<dbReference type="KEGG" id="emt:CPZ25_008660"/>
<gene>
    <name evidence="2" type="ORF">CPZ25_008660</name>
</gene>
<evidence type="ECO:0000313" key="3">
    <source>
        <dbReference type="Proteomes" id="UP000218387"/>
    </source>
</evidence>
<evidence type="ECO:0000313" key="2">
    <source>
        <dbReference type="EMBL" id="QCT71398.1"/>
    </source>
</evidence>
<accession>A0A4P9C7A5</accession>
<dbReference type="GO" id="GO:0005829">
    <property type="term" value="C:cytosol"/>
    <property type="evidence" value="ECO:0007669"/>
    <property type="project" value="TreeGrafter"/>
</dbReference>